<evidence type="ECO:0000256" key="5">
    <source>
        <dbReference type="ARBA" id="ARBA00023180"/>
    </source>
</evidence>
<protein>
    <submittedName>
        <fullName evidence="9">Chitinase 1</fullName>
    </submittedName>
</protein>
<dbReference type="AlphaFoldDB" id="A0A3M7S0X9"/>
<feature type="transmembrane region" description="Helical" evidence="6">
    <location>
        <begin position="243"/>
        <end position="267"/>
    </location>
</feature>
<evidence type="ECO:0000313" key="9">
    <source>
        <dbReference type="EMBL" id="RNA29446.1"/>
    </source>
</evidence>
<dbReference type="PANTHER" id="PTHR23301">
    <property type="entry name" value="CHITIN BINDING PERITROPHIN-A"/>
    <property type="match status" value="1"/>
</dbReference>
<dbReference type="PANTHER" id="PTHR23301:SF0">
    <property type="entry name" value="CHITIN-BINDING TYPE-2 DOMAIN-CONTAINING PROTEIN-RELATED"/>
    <property type="match status" value="1"/>
</dbReference>
<feature type="signal peptide" evidence="7">
    <location>
        <begin position="1"/>
        <end position="21"/>
    </location>
</feature>
<name>A0A3M7S0X9_BRAPC</name>
<evidence type="ECO:0000259" key="8">
    <source>
        <dbReference type="PROSITE" id="PS50940"/>
    </source>
</evidence>
<evidence type="ECO:0000256" key="7">
    <source>
        <dbReference type="SAM" id="SignalP"/>
    </source>
</evidence>
<keyword evidence="4" id="KW-1015">Disulfide bond</keyword>
<dbReference type="SMART" id="SM00494">
    <property type="entry name" value="ChtBD2"/>
    <property type="match status" value="1"/>
</dbReference>
<keyword evidence="6" id="KW-0472">Membrane</keyword>
<organism evidence="9 10">
    <name type="scientific">Brachionus plicatilis</name>
    <name type="common">Marine rotifer</name>
    <name type="synonym">Brachionus muelleri</name>
    <dbReference type="NCBI Taxonomy" id="10195"/>
    <lineage>
        <taxon>Eukaryota</taxon>
        <taxon>Metazoa</taxon>
        <taxon>Spiralia</taxon>
        <taxon>Gnathifera</taxon>
        <taxon>Rotifera</taxon>
        <taxon>Eurotatoria</taxon>
        <taxon>Monogononta</taxon>
        <taxon>Pseudotrocha</taxon>
        <taxon>Ploima</taxon>
        <taxon>Brachionidae</taxon>
        <taxon>Brachionus</taxon>
    </lineage>
</organism>
<proteinExistence type="predicted"/>
<gene>
    <name evidence="9" type="ORF">BpHYR1_004925</name>
</gene>
<evidence type="ECO:0000256" key="2">
    <source>
        <dbReference type="ARBA" id="ARBA00022729"/>
    </source>
</evidence>
<comment type="caution">
    <text evidence="9">The sequence shown here is derived from an EMBL/GenBank/DDBJ whole genome shotgun (WGS) entry which is preliminary data.</text>
</comment>
<dbReference type="Proteomes" id="UP000276133">
    <property type="component" value="Unassembled WGS sequence"/>
</dbReference>
<keyword evidence="3" id="KW-0677">Repeat</keyword>
<evidence type="ECO:0000313" key="10">
    <source>
        <dbReference type="Proteomes" id="UP000276133"/>
    </source>
</evidence>
<dbReference type="PROSITE" id="PS50940">
    <property type="entry name" value="CHIT_BIND_II"/>
    <property type="match status" value="1"/>
</dbReference>
<feature type="chain" id="PRO_5017965902" evidence="7">
    <location>
        <begin position="22"/>
        <end position="467"/>
    </location>
</feature>
<keyword evidence="6" id="KW-0812">Transmembrane</keyword>
<keyword evidence="6" id="KW-1133">Transmembrane helix</keyword>
<keyword evidence="1" id="KW-0147">Chitin-binding</keyword>
<keyword evidence="10" id="KW-1185">Reference proteome</keyword>
<accession>A0A3M7S0X9</accession>
<dbReference type="InterPro" id="IPR002557">
    <property type="entry name" value="Chitin-bd_dom"/>
</dbReference>
<evidence type="ECO:0000256" key="1">
    <source>
        <dbReference type="ARBA" id="ARBA00022669"/>
    </source>
</evidence>
<reference evidence="9 10" key="1">
    <citation type="journal article" date="2018" name="Sci. Rep.">
        <title>Genomic signatures of local adaptation to the degree of environmental predictability in rotifers.</title>
        <authorList>
            <person name="Franch-Gras L."/>
            <person name="Hahn C."/>
            <person name="Garcia-Roger E.M."/>
            <person name="Carmona M.J."/>
            <person name="Serra M."/>
            <person name="Gomez A."/>
        </authorList>
    </citation>
    <scope>NUCLEOTIDE SEQUENCE [LARGE SCALE GENOMIC DNA]</scope>
    <source>
        <strain evidence="9">HYR1</strain>
    </source>
</reference>
<dbReference type="OrthoDB" id="10458252at2759"/>
<dbReference type="EMBL" id="REGN01002222">
    <property type="protein sequence ID" value="RNA29446.1"/>
    <property type="molecule type" value="Genomic_DNA"/>
</dbReference>
<dbReference type="SUPFAM" id="SSF57625">
    <property type="entry name" value="Invertebrate chitin-binding proteins"/>
    <property type="match status" value="1"/>
</dbReference>
<dbReference type="Pfam" id="PF01607">
    <property type="entry name" value="CBM_14"/>
    <property type="match status" value="1"/>
</dbReference>
<dbReference type="GO" id="GO:0005576">
    <property type="term" value="C:extracellular region"/>
    <property type="evidence" value="ECO:0007669"/>
    <property type="project" value="InterPro"/>
</dbReference>
<keyword evidence="2 7" id="KW-0732">Signal</keyword>
<sequence>MIKNLAVVFIVQMALMHQCLLLKVTTRAVNTTQSTVENSARSLVKNNTDSDKIRFIVAKADYENKQDLDYKNIPILLPADAFLSPSSTEQKIKNNFSKIAKELIGDNKTENLAQSATSTTVFKLTTSLLDVNTFCILKTDGLYSDPSDCESFVICFANRTFKTKCAYGTMWNHIRNQCDFSEKVDCSRSTTIVPTTTELVPTTSTTSSKKTILVKKPKLFVVTSKPNLIKPIESMATTLTNNIILASIIIPALILLVVSIILTLWYWKKKFKLQAQKLHASKMLSSRNTSNNSSGMSAGEKKDDFLKKVSSLSLLKKFSKITSKNGQSSPIIQKEDKSSGKKNLIQTCGILETNVQTTVPHENTGFIKEGPNTERLVLSENKPCDPINMTNLSSQFGENHLDYNIGSRALYLSQPWVKARYMHALGCESMETSGILTLDPTIDLGHEINKIIETGSESVTESEGYYA</sequence>
<dbReference type="InterPro" id="IPR036508">
    <property type="entry name" value="Chitin-bd_dom_sf"/>
</dbReference>
<keyword evidence="5" id="KW-0325">Glycoprotein</keyword>
<evidence type="ECO:0000256" key="4">
    <source>
        <dbReference type="ARBA" id="ARBA00023157"/>
    </source>
</evidence>
<evidence type="ECO:0000256" key="6">
    <source>
        <dbReference type="SAM" id="Phobius"/>
    </source>
</evidence>
<dbReference type="Gene3D" id="3.20.20.80">
    <property type="entry name" value="Glycosidases"/>
    <property type="match status" value="1"/>
</dbReference>
<dbReference type="STRING" id="10195.A0A3M7S0X9"/>
<dbReference type="InterPro" id="IPR051940">
    <property type="entry name" value="Chitin_bind-dev_reg"/>
</dbReference>
<evidence type="ECO:0000256" key="3">
    <source>
        <dbReference type="ARBA" id="ARBA00022737"/>
    </source>
</evidence>
<feature type="domain" description="Chitin-binding type-2" evidence="8">
    <location>
        <begin position="132"/>
        <end position="188"/>
    </location>
</feature>
<dbReference type="GO" id="GO:0008061">
    <property type="term" value="F:chitin binding"/>
    <property type="evidence" value="ECO:0007669"/>
    <property type="project" value="UniProtKB-KW"/>
</dbReference>